<reference evidence="2 3" key="1">
    <citation type="journal article" date="2021" name="BMC Genomics">
        <title>Datura genome reveals duplications of psychoactive alkaloid biosynthetic genes and high mutation rate following tissue culture.</title>
        <authorList>
            <person name="Rajewski A."/>
            <person name="Carter-House D."/>
            <person name="Stajich J."/>
            <person name="Litt A."/>
        </authorList>
    </citation>
    <scope>NUCLEOTIDE SEQUENCE [LARGE SCALE GENOMIC DNA]</scope>
    <source>
        <strain evidence="2">AR-01</strain>
    </source>
</reference>
<comment type="caution">
    <text evidence="2">The sequence shown here is derived from an EMBL/GenBank/DDBJ whole genome shotgun (WGS) entry which is preliminary data.</text>
</comment>
<dbReference type="Proteomes" id="UP000823775">
    <property type="component" value="Unassembled WGS sequence"/>
</dbReference>
<keyword evidence="3" id="KW-1185">Reference proteome</keyword>
<gene>
    <name evidence="2" type="ORF">HAX54_003375</name>
</gene>
<evidence type="ECO:0000256" key="1">
    <source>
        <dbReference type="SAM" id="MobiDB-lite"/>
    </source>
</evidence>
<evidence type="ECO:0000313" key="3">
    <source>
        <dbReference type="Proteomes" id="UP000823775"/>
    </source>
</evidence>
<proteinExistence type="predicted"/>
<name>A0ABS8T6S7_DATST</name>
<feature type="region of interest" description="Disordered" evidence="1">
    <location>
        <begin position="1"/>
        <end position="26"/>
    </location>
</feature>
<dbReference type="EMBL" id="JACEIK010001154">
    <property type="protein sequence ID" value="MCD7466561.1"/>
    <property type="molecule type" value="Genomic_DNA"/>
</dbReference>
<organism evidence="2 3">
    <name type="scientific">Datura stramonium</name>
    <name type="common">Jimsonweed</name>
    <name type="synonym">Common thornapple</name>
    <dbReference type="NCBI Taxonomy" id="4076"/>
    <lineage>
        <taxon>Eukaryota</taxon>
        <taxon>Viridiplantae</taxon>
        <taxon>Streptophyta</taxon>
        <taxon>Embryophyta</taxon>
        <taxon>Tracheophyta</taxon>
        <taxon>Spermatophyta</taxon>
        <taxon>Magnoliopsida</taxon>
        <taxon>eudicotyledons</taxon>
        <taxon>Gunneridae</taxon>
        <taxon>Pentapetalae</taxon>
        <taxon>asterids</taxon>
        <taxon>lamiids</taxon>
        <taxon>Solanales</taxon>
        <taxon>Solanaceae</taxon>
        <taxon>Solanoideae</taxon>
        <taxon>Datureae</taxon>
        <taxon>Datura</taxon>
    </lineage>
</organism>
<sequence>MMRERGKAIKRPNPLAMETDERKGQNFRRKYPEDIKSYLALLQEVEEGNINTKLMPEPFVEHLLANNNNRYMQMTGSLTESEMDARIRTVEIPYTEEEANERGIVIFDMQNFERGREHQELITGGQLAVVDQPSPILVDDQLMEKAIEDSATLWV</sequence>
<evidence type="ECO:0000313" key="2">
    <source>
        <dbReference type="EMBL" id="MCD7466561.1"/>
    </source>
</evidence>
<protein>
    <submittedName>
        <fullName evidence="2">Uncharacterized protein</fullName>
    </submittedName>
</protein>
<accession>A0ABS8T6S7</accession>